<dbReference type="EMBL" id="LR721750">
    <property type="protein sequence ID" value="VVV04473.1"/>
    <property type="molecule type" value="Genomic_DNA"/>
</dbReference>
<keyword evidence="1" id="KW-1133">Transmembrane helix</keyword>
<keyword evidence="1" id="KW-0472">Membrane</keyword>
<keyword evidence="1" id="KW-0812">Transmembrane</keyword>
<name>A0A5Q4YZM4_9GAMM</name>
<organism evidence="2">
    <name type="scientific">Aliivibrio wodanis</name>
    <dbReference type="NCBI Taxonomy" id="80852"/>
    <lineage>
        <taxon>Bacteria</taxon>
        <taxon>Pseudomonadati</taxon>
        <taxon>Pseudomonadota</taxon>
        <taxon>Gammaproteobacteria</taxon>
        <taxon>Vibrionales</taxon>
        <taxon>Vibrionaceae</taxon>
        <taxon>Aliivibrio</taxon>
    </lineage>
</organism>
<protein>
    <submittedName>
        <fullName evidence="2">Uncharacterized protein</fullName>
    </submittedName>
</protein>
<feature type="transmembrane region" description="Helical" evidence="1">
    <location>
        <begin position="6"/>
        <end position="27"/>
    </location>
</feature>
<reference evidence="2" key="1">
    <citation type="submission" date="2019-09" db="EMBL/GenBank/DDBJ databases">
        <authorList>
            <person name="Hjerde E."/>
        </authorList>
    </citation>
    <scope>NUCLEOTIDE SEQUENCE</scope>
    <source>
        <strain evidence="2">06/09/160</strain>
    </source>
</reference>
<sequence>MNLSFLLIRLVKLVVICALFLSVFDFIEHGEILWYQRWF</sequence>
<evidence type="ECO:0000256" key="1">
    <source>
        <dbReference type="SAM" id="Phobius"/>
    </source>
</evidence>
<dbReference type="AlphaFoldDB" id="A0A5Q4YZM4"/>
<evidence type="ECO:0000313" key="2">
    <source>
        <dbReference type="EMBL" id="VVV04473.1"/>
    </source>
</evidence>
<accession>A0A5Q4YZM4</accession>
<proteinExistence type="predicted"/>
<gene>
    <name evidence="2" type="ORF">AW0309160_01868</name>
</gene>